<dbReference type="GO" id="GO:0008360">
    <property type="term" value="P:regulation of cell shape"/>
    <property type="evidence" value="ECO:0007669"/>
    <property type="project" value="UniProtKB-KW"/>
</dbReference>
<feature type="transmembrane region" description="Helical" evidence="7">
    <location>
        <begin position="122"/>
        <end position="138"/>
    </location>
</feature>
<evidence type="ECO:0000256" key="1">
    <source>
        <dbReference type="ARBA" id="ARBA00004141"/>
    </source>
</evidence>
<keyword evidence="8" id="KW-0132">Cell division</keyword>
<dbReference type="Pfam" id="PF01098">
    <property type="entry name" value="FTSW_RODA_SPOVE"/>
    <property type="match status" value="1"/>
</dbReference>
<feature type="transmembrane region" description="Helical" evidence="7">
    <location>
        <begin position="241"/>
        <end position="270"/>
    </location>
</feature>
<feature type="transmembrane region" description="Helical" evidence="7">
    <location>
        <begin position="327"/>
        <end position="346"/>
    </location>
</feature>
<feature type="transmembrane region" description="Helical" evidence="7">
    <location>
        <begin position="144"/>
        <end position="161"/>
    </location>
</feature>
<evidence type="ECO:0000313" key="8">
    <source>
        <dbReference type="EMBL" id="GGJ73415.1"/>
    </source>
</evidence>
<dbReference type="EMBL" id="BMOE01000004">
    <property type="protein sequence ID" value="GGJ73415.1"/>
    <property type="molecule type" value="Genomic_DNA"/>
</dbReference>
<sequence length="383" mass="40437">MSLNLVLAQVILLMLGLIGISTAEPNMIPDHASKIVVALLVTFALSRLRPKAFLSMGTVVWVVTLILLALVLVIGVGTELSPGTKRWLRIPGFQFQPSEFAKLGLILQIASFFARRGVQHKLLSATLMIGLSTLLVLLEPDLGSTVLIFSLGIVLMYAAGVKMNNIGGLLLGIFLIALPFGSLYLERHPYILARATSHFGDDVQPGLTQIGMAHRDLGYGGLWGQGPDGLRYTYFADHTDAIAATVGFSTGLLGVTMLIFAYWLVVSAALQVSEMASRVRPMTPQVHGASILATGAMYMVVGQAVVNLAVVAGIFPVTGVPLPLVSYGFSSMLTMSAALALIHSALREVRRHLPEDAAGALPGAAPTPPEGAPVPTLSPNAGD</sequence>
<evidence type="ECO:0000256" key="4">
    <source>
        <dbReference type="ARBA" id="ARBA00022989"/>
    </source>
</evidence>
<dbReference type="GO" id="GO:0051301">
    <property type="term" value="P:cell division"/>
    <property type="evidence" value="ECO:0007669"/>
    <property type="project" value="UniProtKB-KW"/>
</dbReference>
<reference evidence="8" key="2">
    <citation type="submission" date="2020-09" db="EMBL/GenBank/DDBJ databases">
        <authorList>
            <person name="Sun Q."/>
            <person name="Ohkuma M."/>
        </authorList>
    </citation>
    <scope>NUCLEOTIDE SEQUENCE</scope>
    <source>
        <strain evidence="8">JCM 14371</strain>
    </source>
</reference>
<feature type="transmembrane region" description="Helical" evidence="7">
    <location>
        <begin position="52"/>
        <end position="76"/>
    </location>
</feature>
<feature type="transmembrane region" description="Helical" evidence="7">
    <location>
        <begin position="291"/>
        <end position="315"/>
    </location>
</feature>
<keyword evidence="4 7" id="KW-1133">Transmembrane helix</keyword>
<feature type="region of interest" description="Disordered" evidence="6">
    <location>
        <begin position="358"/>
        <end position="383"/>
    </location>
</feature>
<evidence type="ECO:0000256" key="7">
    <source>
        <dbReference type="SAM" id="Phobius"/>
    </source>
</evidence>
<name>A0A917PF27_9DEIO</name>
<keyword evidence="5 7" id="KW-0472">Membrane</keyword>
<comment type="caution">
    <text evidence="8">The sequence shown here is derived from an EMBL/GenBank/DDBJ whole genome shotgun (WGS) entry which is preliminary data.</text>
</comment>
<feature type="transmembrane region" description="Helical" evidence="7">
    <location>
        <begin position="168"/>
        <end position="185"/>
    </location>
</feature>
<evidence type="ECO:0000256" key="6">
    <source>
        <dbReference type="SAM" id="MobiDB-lite"/>
    </source>
</evidence>
<proteinExistence type="predicted"/>
<keyword evidence="2 7" id="KW-0812">Transmembrane</keyword>
<dbReference type="GO" id="GO:0032153">
    <property type="term" value="C:cell division site"/>
    <property type="evidence" value="ECO:0007669"/>
    <property type="project" value="TreeGrafter"/>
</dbReference>
<dbReference type="GO" id="GO:0015648">
    <property type="term" value="F:lipid-linked peptidoglycan transporter activity"/>
    <property type="evidence" value="ECO:0007669"/>
    <property type="project" value="TreeGrafter"/>
</dbReference>
<evidence type="ECO:0000256" key="2">
    <source>
        <dbReference type="ARBA" id="ARBA00022692"/>
    </source>
</evidence>
<dbReference type="GO" id="GO:0005886">
    <property type="term" value="C:plasma membrane"/>
    <property type="evidence" value="ECO:0007669"/>
    <property type="project" value="TreeGrafter"/>
</dbReference>
<keyword evidence="3" id="KW-0133">Cell shape</keyword>
<keyword evidence="9" id="KW-1185">Reference proteome</keyword>
<accession>A0A917PF27</accession>
<dbReference type="AlphaFoldDB" id="A0A917PF27"/>
<dbReference type="InterPro" id="IPR001182">
    <property type="entry name" value="FtsW/RodA"/>
</dbReference>
<evidence type="ECO:0000313" key="9">
    <source>
        <dbReference type="Proteomes" id="UP000635726"/>
    </source>
</evidence>
<protein>
    <submittedName>
        <fullName evidence="8">Cell division protein FtsW</fullName>
    </submittedName>
</protein>
<gene>
    <name evidence="8" type="ORF">GCM10008939_17140</name>
</gene>
<evidence type="ECO:0000256" key="3">
    <source>
        <dbReference type="ARBA" id="ARBA00022960"/>
    </source>
</evidence>
<dbReference type="PANTHER" id="PTHR30474:SF1">
    <property type="entry name" value="PEPTIDOGLYCAN GLYCOSYLTRANSFERASE MRDB"/>
    <property type="match status" value="1"/>
</dbReference>
<evidence type="ECO:0000256" key="5">
    <source>
        <dbReference type="ARBA" id="ARBA00023136"/>
    </source>
</evidence>
<dbReference type="RefSeq" id="WP_188962281.1">
    <property type="nucleotide sequence ID" value="NZ_BMOE01000004.1"/>
</dbReference>
<reference evidence="8" key="1">
    <citation type="journal article" date="2014" name="Int. J. Syst. Evol. Microbiol.">
        <title>Complete genome sequence of Corynebacterium casei LMG S-19264T (=DSM 44701T), isolated from a smear-ripened cheese.</title>
        <authorList>
            <consortium name="US DOE Joint Genome Institute (JGI-PGF)"/>
            <person name="Walter F."/>
            <person name="Albersmeier A."/>
            <person name="Kalinowski J."/>
            <person name="Ruckert C."/>
        </authorList>
    </citation>
    <scope>NUCLEOTIDE SEQUENCE</scope>
    <source>
        <strain evidence="8">JCM 14371</strain>
    </source>
</reference>
<dbReference type="Proteomes" id="UP000635726">
    <property type="component" value="Unassembled WGS sequence"/>
</dbReference>
<organism evidence="8 9">
    <name type="scientific">Deinococcus aquiradiocola</name>
    <dbReference type="NCBI Taxonomy" id="393059"/>
    <lineage>
        <taxon>Bacteria</taxon>
        <taxon>Thermotogati</taxon>
        <taxon>Deinococcota</taxon>
        <taxon>Deinococci</taxon>
        <taxon>Deinococcales</taxon>
        <taxon>Deinococcaceae</taxon>
        <taxon>Deinococcus</taxon>
    </lineage>
</organism>
<keyword evidence="8" id="KW-0131">Cell cycle</keyword>
<comment type="subcellular location">
    <subcellularLocation>
        <location evidence="1">Membrane</location>
        <topology evidence="1">Multi-pass membrane protein</topology>
    </subcellularLocation>
</comment>
<dbReference type="PANTHER" id="PTHR30474">
    <property type="entry name" value="CELL CYCLE PROTEIN"/>
    <property type="match status" value="1"/>
</dbReference>